<accession>A0A8E1VUC5</accession>
<protein>
    <recommendedName>
        <fullName evidence="2">enoyl-CoA hydratase</fullName>
        <ecNumber evidence="2">4.2.1.17</ecNumber>
    </recommendedName>
</protein>
<organism evidence="7 8">
    <name type="scientific">Amycolatopsis echigonensis</name>
    <dbReference type="NCBI Taxonomy" id="2576905"/>
    <lineage>
        <taxon>Bacteria</taxon>
        <taxon>Bacillati</taxon>
        <taxon>Actinomycetota</taxon>
        <taxon>Actinomycetes</taxon>
        <taxon>Pseudonocardiales</taxon>
        <taxon>Pseudonocardiaceae</taxon>
        <taxon>Amycolatopsis</taxon>
    </lineage>
</organism>
<dbReference type="GO" id="GO:0006635">
    <property type="term" value="P:fatty acid beta-oxidation"/>
    <property type="evidence" value="ECO:0007669"/>
    <property type="project" value="TreeGrafter"/>
</dbReference>
<evidence type="ECO:0000256" key="3">
    <source>
        <dbReference type="ARBA" id="ARBA00023239"/>
    </source>
</evidence>
<name>A0A8E1VUC5_9PSEU</name>
<evidence type="ECO:0000256" key="4">
    <source>
        <dbReference type="ARBA" id="ARBA00023709"/>
    </source>
</evidence>
<dbReference type="Pfam" id="PF00378">
    <property type="entry name" value="ECH_1"/>
    <property type="match status" value="1"/>
</dbReference>
<keyword evidence="3" id="KW-0456">Lyase</keyword>
<reference evidence="7 8" key="1">
    <citation type="submission" date="2020-08" db="EMBL/GenBank/DDBJ databases">
        <title>Amycolatopsis echigonensis JCM 21831.</title>
        <authorList>
            <person name="Tedsree N."/>
            <person name="Kuncharoen N."/>
            <person name="Likhitwitayawuid K."/>
            <person name="Tanasupawat S."/>
        </authorList>
    </citation>
    <scope>NUCLEOTIDE SEQUENCE [LARGE SCALE GENOMIC DNA]</scope>
    <source>
        <strain evidence="7 8">JCM 21831</strain>
    </source>
</reference>
<dbReference type="PANTHER" id="PTHR11941:SF54">
    <property type="entry name" value="ENOYL-COA HYDRATASE, MITOCHONDRIAL"/>
    <property type="match status" value="1"/>
</dbReference>
<dbReference type="RefSeq" id="WP_134662672.1">
    <property type="nucleotide sequence ID" value="NZ_JACJHR010000004.1"/>
</dbReference>
<comment type="catalytic activity">
    <reaction evidence="5">
        <text>a 4-saturated-(3S)-3-hydroxyacyl-CoA = a (3E)-enoyl-CoA + H2O</text>
        <dbReference type="Rhea" id="RHEA:20724"/>
        <dbReference type="ChEBI" id="CHEBI:15377"/>
        <dbReference type="ChEBI" id="CHEBI:58521"/>
        <dbReference type="ChEBI" id="CHEBI:137480"/>
        <dbReference type="EC" id="4.2.1.17"/>
    </reaction>
</comment>
<comment type="caution">
    <text evidence="7">The sequence shown here is derived from an EMBL/GenBank/DDBJ whole genome shotgun (WGS) entry which is preliminary data.</text>
</comment>
<evidence type="ECO:0000313" key="8">
    <source>
        <dbReference type="Proteomes" id="UP000550260"/>
    </source>
</evidence>
<dbReference type="CDD" id="cd06558">
    <property type="entry name" value="crotonase-like"/>
    <property type="match status" value="1"/>
</dbReference>
<dbReference type="GO" id="GO:0004300">
    <property type="term" value="F:enoyl-CoA hydratase activity"/>
    <property type="evidence" value="ECO:0007669"/>
    <property type="project" value="UniProtKB-EC"/>
</dbReference>
<evidence type="ECO:0000256" key="2">
    <source>
        <dbReference type="ARBA" id="ARBA00012076"/>
    </source>
</evidence>
<comment type="similarity">
    <text evidence="1 6">Belongs to the enoyl-CoA hydratase/isomerase family.</text>
</comment>
<evidence type="ECO:0000256" key="6">
    <source>
        <dbReference type="RuleBase" id="RU003707"/>
    </source>
</evidence>
<dbReference type="Gene3D" id="3.90.226.10">
    <property type="entry name" value="2-enoyl-CoA Hydratase, Chain A, domain 1"/>
    <property type="match status" value="1"/>
</dbReference>
<sequence>MAVRYAVNGAVAEITIDRPESLNAIDSKTYRELDDALLEMEKDREVRVAILTGEGDRAFCAGADLKEMDRRSAPLEGEWRPWVPNRAQLGRMGTSDLGLGTSKPVIAAINGYALAGGLEIALHCDIRLAAEHAEFGFPEVKWNLLPGYEAYRLPRVIGLSHAMELLLTGRFFDAREALRLGLVSRVVPGEELLAAARSVAAEICRNGDLAVRMTKEMVQRGLDSSQDDHFRYLQLHYDILDSTAEQREGIRAFTERRTPGYARVTE</sequence>
<evidence type="ECO:0000256" key="1">
    <source>
        <dbReference type="ARBA" id="ARBA00005254"/>
    </source>
</evidence>
<dbReference type="SUPFAM" id="SSF52096">
    <property type="entry name" value="ClpP/crotonase"/>
    <property type="match status" value="1"/>
</dbReference>
<evidence type="ECO:0000256" key="5">
    <source>
        <dbReference type="ARBA" id="ARBA00023717"/>
    </source>
</evidence>
<dbReference type="InterPro" id="IPR029045">
    <property type="entry name" value="ClpP/crotonase-like_dom_sf"/>
</dbReference>
<dbReference type="EC" id="4.2.1.17" evidence="2"/>
<dbReference type="PROSITE" id="PS00166">
    <property type="entry name" value="ENOYL_COA_HYDRATASE"/>
    <property type="match status" value="1"/>
</dbReference>
<comment type="catalytic activity">
    <reaction evidence="4">
        <text>a (3S)-3-hydroxyacyl-CoA = a (2E)-enoyl-CoA + H2O</text>
        <dbReference type="Rhea" id="RHEA:16105"/>
        <dbReference type="ChEBI" id="CHEBI:15377"/>
        <dbReference type="ChEBI" id="CHEBI:57318"/>
        <dbReference type="ChEBI" id="CHEBI:58856"/>
        <dbReference type="EC" id="4.2.1.17"/>
    </reaction>
</comment>
<proteinExistence type="inferred from homology"/>
<dbReference type="EMBL" id="JACJHR010000004">
    <property type="protein sequence ID" value="MBB2498444.1"/>
    <property type="molecule type" value="Genomic_DNA"/>
</dbReference>
<gene>
    <name evidence="7" type="ORF">H5411_04750</name>
</gene>
<dbReference type="FunFam" id="3.90.226.10:FF:000009">
    <property type="entry name" value="Carnitinyl-CoA dehydratase"/>
    <property type="match status" value="1"/>
</dbReference>
<dbReference type="AlphaFoldDB" id="A0A8E1VUC5"/>
<dbReference type="PANTHER" id="PTHR11941">
    <property type="entry name" value="ENOYL-COA HYDRATASE-RELATED"/>
    <property type="match status" value="1"/>
</dbReference>
<dbReference type="InterPro" id="IPR018376">
    <property type="entry name" value="Enoyl-CoA_hyd/isom_CS"/>
</dbReference>
<dbReference type="InterPro" id="IPR001753">
    <property type="entry name" value="Enoyl-CoA_hydra/iso"/>
</dbReference>
<evidence type="ECO:0000313" key="7">
    <source>
        <dbReference type="EMBL" id="MBB2498444.1"/>
    </source>
</evidence>
<dbReference type="Proteomes" id="UP000550260">
    <property type="component" value="Unassembled WGS sequence"/>
</dbReference>